<dbReference type="NCBIfam" id="TIGR01547">
    <property type="entry name" value="phage_term_2"/>
    <property type="match status" value="1"/>
</dbReference>
<evidence type="ECO:0000313" key="4">
    <source>
        <dbReference type="EMBL" id="MDR4249016.1"/>
    </source>
</evidence>
<reference evidence="4" key="1">
    <citation type="submission" date="2019-07" db="EMBL/GenBank/DDBJ databases">
        <title>Phylogenomic Reclassification of ATCC Bacillus Strains and Various Taxa within the Genus Bacillus.</title>
        <authorList>
            <person name="Riojas M.A."/>
            <person name="Frank A.M."/>
            <person name="Fenn S.L."/>
            <person name="King S."/>
            <person name="Brower S."/>
            <person name="Hazbon M.H."/>
        </authorList>
    </citation>
    <scope>NUCLEOTIDE SEQUENCE</scope>
    <source>
        <strain evidence="4">ATCC 27142</strain>
    </source>
</reference>
<proteinExistence type="inferred from homology"/>
<evidence type="ECO:0000256" key="1">
    <source>
        <dbReference type="SAM" id="MobiDB-lite"/>
    </source>
</evidence>
<evidence type="ECO:0000259" key="2">
    <source>
        <dbReference type="Pfam" id="PF04466"/>
    </source>
</evidence>
<dbReference type="GO" id="GO:0004519">
    <property type="term" value="F:endonuclease activity"/>
    <property type="evidence" value="ECO:0007669"/>
    <property type="project" value="InterPro"/>
</dbReference>
<dbReference type="RefSeq" id="WP_309415398.1">
    <property type="nucleotide sequence ID" value="NZ_CP187658.1"/>
</dbReference>
<sequence length="434" mass="50061">MTMIKISEVLAPAFHEFWRYRRAKEHLHYVMKGGRASGKSFSVGVGVVTDIIEYPVSALVLRKVQNTLVKSVFAQIKQATVTLGVSHLFKFVPSRLEITYKPRGNKIYFAGADDPDKLKSIKDADFPIGVMWIEELAEFKSDEEVSTIMNSVLREELTHKIKPDNPRKRAGKFDYTFYYTYNPPKRKQNWVNKKYETSFPAGNTYIHHSTYLDNPHLSKAFINEAEETKAKNDKKYRWEYLGEAIGTGVVPFDNLHIKKGSITDEMVRSFDNIRQGVDFGYGPDPLAFVRWHYDKKRSKIYALDELYDHKVSNRELAKWIKAKAYESNEITADSAEPKSIDELKKEHGIRRVSGAKKGPDSVQYGEEWLGDLDEIVIDPLRTPNLAREFENIDYQTDKDGNPKPRLEDKENHSIDATRYAFERDMKQSGVRVLT</sequence>
<dbReference type="AlphaFoldDB" id="A0AAE3WJT5"/>
<dbReference type="Gene3D" id="3.30.420.280">
    <property type="match status" value="1"/>
</dbReference>
<dbReference type="InterPro" id="IPR035413">
    <property type="entry name" value="Terminase_L_C"/>
</dbReference>
<feature type="region of interest" description="Disordered" evidence="1">
    <location>
        <begin position="391"/>
        <end position="420"/>
    </location>
</feature>
<comment type="caution">
    <text evidence="4">The sequence shown here is derived from an EMBL/GenBank/DDBJ whole genome shotgun (WGS) entry which is preliminary data.</text>
</comment>
<dbReference type="PANTHER" id="PTHR39184">
    <property type="match status" value="1"/>
</dbReference>
<feature type="domain" description="Phage terminase large subunit N-terminal" evidence="2">
    <location>
        <begin position="26"/>
        <end position="243"/>
    </location>
</feature>
<dbReference type="PANTHER" id="PTHR39184:SF1">
    <property type="entry name" value="PBSX PHAGE TERMINASE LARGE SUBUNIT"/>
    <property type="match status" value="1"/>
</dbReference>
<name>A0AAE3WJT5_BACPU</name>
<evidence type="ECO:0000259" key="3">
    <source>
        <dbReference type="Pfam" id="PF17288"/>
    </source>
</evidence>
<feature type="domain" description="Phage terminase large subunit C-terminal" evidence="3">
    <location>
        <begin position="278"/>
        <end position="422"/>
    </location>
</feature>
<dbReference type="InterPro" id="IPR035412">
    <property type="entry name" value="Terminase_L_N"/>
</dbReference>
<dbReference type="Proteomes" id="UP001182042">
    <property type="component" value="Unassembled WGS sequence"/>
</dbReference>
<protein>
    <submittedName>
        <fullName evidence="4">PBSX family phage terminase large subunit</fullName>
    </submittedName>
</protein>
<dbReference type="GO" id="GO:0016887">
    <property type="term" value="F:ATP hydrolysis activity"/>
    <property type="evidence" value="ECO:0007669"/>
    <property type="project" value="InterPro"/>
</dbReference>
<dbReference type="Pfam" id="PF17288">
    <property type="entry name" value="Terminase_3C"/>
    <property type="match status" value="1"/>
</dbReference>
<dbReference type="GO" id="GO:0005524">
    <property type="term" value="F:ATP binding"/>
    <property type="evidence" value="ECO:0007669"/>
    <property type="project" value="InterPro"/>
</dbReference>
<gene>
    <name evidence="4" type="ORF">FO508_01465</name>
</gene>
<dbReference type="EMBL" id="VKQA01000001">
    <property type="protein sequence ID" value="MDR4249016.1"/>
    <property type="molecule type" value="Genomic_DNA"/>
</dbReference>
<dbReference type="Gene3D" id="3.40.50.300">
    <property type="entry name" value="P-loop containing nucleotide triphosphate hydrolases"/>
    <property type="match status" value="1"/>
</dbReference>
<dbReference type="InterPro" id="IPR052380">
    <property type="entry name" value="Viral_DNA_packaging_terminase"/>
</dbReference>
<organism evidence="4 5">
    <name type="scientific">Bacillus pumilus</name>
    <name type="common">Bacillus mesentericus</name>
    <dbReference type="NCBI Taxonomy" id="1408"/>
    <lineage>
        <taxon>Bacteria</taxon>
        <taxon>Bacillati</taxon>
        <taxon>Bacillota</taxon>
        <taxon>Bacilli</taxon>
        <taxon>Bacillales</taxon>
        <taxon>Bacillaceae</taxon>
        <taxon>Bacillus</taxon>
    </lineage>
</organism>
<dbReference type="Pfam" id="PF04466">
    <property type="entry name" value="Terminase_3"/>
    <property type="match status" value="1"/>
</dbReference>
<dbReference type="HAMAP" id="MF_04145">
    <property type="entry name" value="TERL_SPP1"/>
    <property type="match status" value="1"/>
</dbReference>
<dbReference type="InterPro" id="IPR044269">
    <property type="entry name" value="Terminase_large_su_SPP1-like"/>
</dbReference>
<dbReference type="InterPro" id="IPR006437">
    <property type="entry name" value="Phage_terminase_lsu"/>
</dbReference>
<dbReference type="InterPro" id="IPR027417">
    <property type="entry name" value="P-loop_NTPase"/>
</dbReference>
<accession>A0AAE3WJT5</accession>
<evidence type="ECO:0000313" key="5">
    <source>
        <dbReference type="Proteomes" id="UP001182042"/>
    </source>
</evidence>